<evidence type="ECO:0000256" key="1">
    <source>
        <dbReference type="SAM" id="SignalP"/>
    </source>
</evidence>
<dbReference type="Proteomes" id="UP000625711">
    <property type="component" value="Unassembled WGS sequence"/>
</dbReference>
<evidence type="ECO:0008006" key="4">
    <source>
        <dbReference type="Google" id="ProtNLM"/>
    </source>
</evidence>
<feature type="signal peptide" evidence="1">
    <location>
        <begin position="1"/>
        <end position="19"/>
    </location>
</feature>
<feature type="chain" id="PRO_5032808371" description="Secreted protein" evidence="1">
    <location>
        <begin position="20"/>
        <end position="145"/>
    </location>
</feature>
<evidence type="ECO:0000313" key="3">
    <source>
        <dbReference type="Proteomes" id="UP000625711"/>
    </source>
</evidence>
<evidence type="ECO:0000313" key="2">
    <source>
        <dbReference type="EMBL" id="KAF7280990.1"/>
    </source>
</evidence>
<keyword evidence="1" id="KW-0732">Signal</keyword>
<sequence>MIIFIFFISSNTLIVKSSARLCLFSVSSFFDRRKKRFGFVRSRSKVLSRSTLNIPPEPLFVVNCSRIIEIGFGRSGHIRRPVSTSSPFLRCSRWTLPAFSLPPGVLRFRPAKVARDTGPEREERQISMSYVSMLVDPAFQCRGRV</sequence>
<name>A0A834INE4_RHYFE</name>
<organism evidence="2 3">
    <name type="scientific">Rhynchophorus ferrugineus</name>
    <name type="common">Red palm weevil</name>
    <name type="synonym">Curculio ferrugineus</name>
    <dbReference type="NCBI Taxonomy" id="354439"/>
    <lineage>
        <taxon>Eukaryota</taxon>
        <taxon>Metazoa</taxon>
        <taxon>Ecdysozoa</taxon>
        <taxon>Arthropoda</taxon>
        <taxon>Hexapoda</taxon>
        <taxon>Insecta</taxon>
        <taxon>Pterygota</taxon>
        <taxon>Neoptera</taxon>
        <taxon>Endopterygota</taxon>
        <taxon>Coleoptera</taxon>
        <taxon>Polyphaga</taxon>
        <taxon>Cucujiformia</taxon>
        <taxon>Curculionidae</taxon>
        <taxon>Dryophthorinae</taxon>
        <taxon>Rhynchophorus</taxon>
    </lineage>
</organism>
<keyword evidence="3" id="KW-1185">Reference proteome</keyword>
<accession>A0A834INE4</accession>
<comment type="caution">
    <text evidence="2">The sequence shown here is derived from an EMBL/GenBank/DDBJ whole genome shotgun (WGS) entry which is preliminary data.</text>
</comment>
<reference evidence="2" key="1">
    <citation type="submission" date="2020-08" db="EMBL/GenBank/DDBJ databases">
        <title>Genome sequencing and assembly of the red palm weevil Rhynchophorus ferrugineus.</title>
        <authorList>
            <person name="Dias G.B."/>
            <person name="Bergman C.M."/>
            <person name="Manee M."/>
        </authorList>
    </citation>
    <scope>NUCLEOTIDE SEQUENCE</scope>
    <source>
        <strain evidence="2">AA-2017</strain>
        <tissue evidence="2">Whole larva</tissue>
    </source>
</reference>
<dbReference type="EMBL" id="JAACXV010000264">
    <property type="protein sequence ID" value="KAF7280990.1"/>
    <property type="molecule type" value="Genomic_DNA"/>
</dbReference>
<gene>
    <name evidence="2" type="ORF">GWI33_005257</name>
</gene>
<protein>
    <recommendedName>
        <fullName evidence="4">Secreted protein</fullName>
    </recommendedName>
</protein>
<dbReference type="AlphaFoldDB" id="A0A834INE4"/>
<proteinExistence type="predicted"/>